<evidence type="ECO:0000256" key="2">
    <source>
        <dbReference type="ARBA" id="ARBA00022729"/>
    </source>
</evidence>
<comment type="similarity">
    <text evidence="1">Belongs to the peptidase S33 family.</text>
</comment>
<sequence length="556" mass="58982">MDARRTIRAGLAVAATAGLAGALLAAPAAGDEERTSGPEWGACPADMPEAARAQLECATVPVPLDYDQPDGTTIEIMISRLASTKPADRQGVLLLNPGGPGGSGLSQPADMSALGMPSTVLDAYDLIGMDPRGVGRSAPVSCGFTVEQNYPGNVPRYAEDAAAVTEQARFARKIADQCAANDPDGRMQHMTTANTARDMDLIRETLGEEKLSFYGASYGSALGGAYASLFPERGDRIVVDSNLGATSLDRGSLRRFGLGMEDRFPDFAAWAAERHDSYGLGRTPGDVRETYFAQTSRLDDQPVGGIDGATFRFYTFVALYADQSFGPVAQLWQALDEGDAAAARSQAEKLRSTAPAAIVPGATVPSTAAGEAARQPGAATPSPYDNAWASFLAVTCNDTDWAEDVSTYRRAVAVDRERYPLFGAAAANITPCAYWHNDPVDPPVEFADEGPENVLVLQNLRDPATPHRGGEITREKFGDRARLVSVDSGGHGVYVYDDNPCALNTTTRFLLDGNLPESDVFCAASTTSGLALDDVGRRERAETLVQLNRGPGSAWR</sequence>
<dbReference type="SUPFAM" id="SSF53474">
    <property type="entry name" value="alpha/beta-Hydrolases"/>
    <property type="match status" value="1"/>
</dbReference>
<dbReference type="InterPro" id="IPR051601">
    <property type="entry name" value="Serine_prot/Carboxylest_S33"/>
</dbReference>
<gene>
    <name evidence="6" type="ORF">ACFO6V_10780</name>
</gene>
<dbReference type="InterPro" id="IPR029058">
    <property type="entry name" value="AB_hydrolase_fold"/>
</dbReference>
<feature type="signal peptide" evidence="4">
    <location>
        <begin position="1"/>
        <end position="25"/>
    </location>
</feature>
<protein>
    <submittedName>
        <fullName evidence="6">Alpha/beta hydrolase</fullName>
    </submittedName>
</protein>
<evidence type="ECO:0000259" key="5">
    <source>
        <dbReference type="Pfam" id="PF08386"/>
    </source>
</evidence>
<dbReference type="InterPro" id="IPR013595">
    <property type="entry name" value="Pept_S33_TAP-like_C"/>
</dbReference>
<dbReference type="GO" id="GO:0016787">
    <property type="term" value="F:hydrolase activity"/>
    <property type="evidence" value="ECO:0007669"/>
    <property type="project" value="UniProtKB-KW"/>
</dbReference>
<dbReference type="Gene3D" id="3.40.50.1820">
    <property type="entry name" value="alpha/beta hydrolase"/>
    <property type="match status" value="1"/>
</dbReference>
<feature type="chain" id="PRO_5046202665" evidence="4">
    <location>
        <begin position="26"/>
        <end position="556"/>
    </location>
</feature>
<dbReference type="EMBL" id="JBHSFI010000003">
    <property type="protein sequence ID" value="MFC4628720.1"/>
    <property type="molecule type" value="Genomic_DNA"/>
</dbReference>
<feature type="domain" description="Peptidase S33 tripeptidyl aminopeptidase-like C-terminal" evidence="5">
    <location>
        <begin position="420"/>
        <end position="522"/>
    </location>
</feature>
<keyword evidence="2 4" id="KW-0732">Signal</keyword>
<organism evidence="6 7">
    <name type="scientific">Promicromonospora alba</name>
    <dbReference type="NCBI Taxonomy" id="1616110"/>
    <lineage>
        <taxon>Bacteria</taxon>
        <taxon>Bacillati</taxon>
        <taxon>Actinomycetota</taxon>
        <taxon>Actinomycetes</taxon>
        <taxon>Micrococcales</taxon>
        <taxon>Promicromonosporaceae</taxon>
        <taxon>Promicromonospora</taxon>
    </lineage>
</organism>
<dbReference type="Pfam" id="PF08386">
    <property type="entry name" value="Abhydrolase_4"/>
    <property type="match status" value="1"/>
</dbReference>
<evidence type="ECO:0000313" key="7">
    <source>
        <dbReference type="Proteomes" id="UP001596011"/>
    </source>
</evidence>
<keyword evidence="7" id="KW-1185">Reference proteome</keyword>
<dbReference type="PANTHER" id="PTHR43248:SF29">
    <property type="entry name" value="TRIPEPTIDYL AMINOPEPTIDASE"/>
    <property type="match status" value="1"/>
</dbReference>
<evidence type="ECO:0000256" key="1">
    <source>
        <dbReference type="ARBA" id="ARBA00010088"/>
    </source>
</evidence>
<keyword evidence="3 6" id="KW-0378">Hydrolase</keyword>
<proteinExistence type="inferred from homology"/>
<evidence type="ECO:0000313" key="6">
    <source>
        <dbReference type="EMBL" id="MFC4628720.1"/>
    </source>
</evidence>
<evidence type="ECO:0000256" key="3">
    <source>
        <dbReference type="ARBA" id="ARBA00022801"/>
    </source>
</evidence>
<reference evidence="7" key="1">
    <citation type="journal article" date="2019" name="Int. J. Syst. Evol. Microbiol.">
        <title>The Global Catalogue of Microorganisms (GCM) 10K type strain sequencing project: providing services to taxonomists for standard genome sequencing and annotation.</title>
        <authorList>
            <consortium name="The Broad Institute Genomics Platform"/>
            <consortium name="The Broad Institute Genome Sequencing Center for Infectious Disease"/>
            <person name="Wu L."/>
            <person name="Ma J."/>
        </authorList>
    </citation>
    <scope>NUCLEOTIDE SEQUENCE [LARGE SCALE GENOMIC DNA]</scope>
    <source>
        <strain evidence="7">CCUG 42722</strain>
    </source>
</reference>
<comment type="caution">
    <text evidence="6">The sequence shown here is derived from an EMBL/GenBank/DDBJ whole genome shotgun (WGS) entry which is preliminary data.</text>
</comment>
<dbReference type="Proteomes" id="UP001596011">
    <property type="component" value="Unassembled WGS sequence"/>
</dbReference>
<dbReference type="PANTHER" id="PTHR43248">
    <property type="entry name" value="2-SUCCINYL-6-HYDROXY-2,4-CYCLOHEXADIENE-1-CARBOXYLATE SYNTHASE"/>
    <property type="match status" value="1"/>
</dbReference>
<name>A0ABV9HHE7_9MICO</name>
<accession>A0ABV9HHE7</accession>
<evidence type="ECO:0000256" key="4">
    <source>
        <dbReference type="SAM" id="SignalP"/>
    </source>
</evidence>
<dbReference type="RefSeq" id="WP_377135081.1">
    <property type="nucleotide sequence ID" value="NZ_JBHSFI010000003.1"/>
</dbReference>